<evidence type="ECO:0000256" key="3">
    <source>
        <dbReference type="ARBA" id="ARBA00023237"/>
    </source>
</evidence>
<evidence type="ECO:0000313" key="7">
    <source>
        <dbReference type="Proteomes" id="UP001500067"/>
    </source>
</evidence>
<dbReference type="EMBL" id="BAABFA010000004">
    <property type="protein sequence ID" value="GAA4460009.1"/>
    <property type="molecule type" value="Genomic_DNA"/>
</dbReference>
<reference evidence="7" key="1">
    <citation type="journal article" date="2019" name="Int. J. Syst. Evol. Microbiol.">
        <title>The Global Catalogue of Microorganisms (GCM) 10K type strain sequencing project: providing services to taxonomists for standard genome sequencing and annotation.</title>
        <authorList>
            <consortium name="The Broad Institute Genomics Platform"/>
            <consortium name="The Broad Institute Genome Sequencing Center for Infectious Disease"/>
            <person name="Wu L."/>
            <person name="Ma J."/>
        </authorList>
    </citation>
    <scope>NUCLEOTIDE SEQUENCE [LARGE SCALE GENOMIC DNA]</scope>
    <source>
        <strain evidence="7">JCM 32105</strain>
    </source>
</reference>
<dbReference type="InterPro" id="IPR036942">
    <property type="entry name" value="Beta-barrel_TonB_sf"/>
</dbReference>
<evidence type="ECO:0000256" key="4">
    <source>
        <dbReference type="SAM" id="MobiDB-lite"/>
    </source>
</evidence>
<gene>
    <name evidence="6" type="ORF">GCM10023093_01940</name>
</gene>
<evidence type="ECO:0000256" key="5">
    <source>
        <dbReference type="SAM" id="SignalP"/>
    </source>
</evidence>
<dbReference type="Gene3D" id="2.40.170.20">
    <property type="entry name" value="TonB-dependent receptor, beta-barrel domain"/>
    <property type="match status" value="1"/>
</dbReference>
<dbReference type="Proteomes" id="UP001500067">
    <property type="component" value="Unassembled WGS sequence"/>
</dbReference>
<keyword evidence="2" id="KW-0472">Membrane</keyword>
<comment type="subcellular location">
    <subcellularLocation>
        <location evidence="1">Cell outer membrane</location>
    </subcellularLocation>
</comment>
<keyword evidence="5" id="KW-0732">Signal</keyword>
<evidence type="ECO:0000256" key="1">
    <source>
        <dbReference type="ARBA" id="ARBA00004442"/>
    </source>
</evidence>
<evidence type="ECO:0000256" key="2">
    <source>
        <dbReference type="ARBA" id="ARBA00023136"/>
    </source>
</evidence>
<dbReference type="SUPFAM" id="SSF56935">
    <property type="entry name" value="Porins"/>
    <property type="match status" value="1"/>
</dbReference>
<keyword evidence="3" id="KW-0998">Cell outer membrane</keyword>
<protein>
    <submittedName>
        <fullName evidence="6">Carboxypeptidase-like regulatory domain-containing protein</fullName>
    </submittedName>
</protein>
<evidence type="ECO:0000313" key="6">
    <source>
        <dbReference type="EMBL" id="GAA4460009.1"/>
    </source>
</evidence>
<accession>A0ABP8N4R8</accession>
<keyword evidence="7" id="KW-1185">Reference proteome</keyword>
<comment type="caution">
    <text evidence="6">The sequence shown here is derived from an EMBL/GenBank/DDBJ whole genome shotgun (WGS) entry which is preliminary data.</text>
</comment>
<dbReference type="SUPFAM" id="SSF49464">
    <property type="entry name" value="Carboxypeptidase regulatory domain-like"/>
    <property type="match status" value="1"/>
</dbReference>
<proteinExistence type="predicted"/>
<feature type="chain" id="PRO_5045432195" evidence="5">
    <location>
        <begin position="22"/>
        <end position="936"/>
    </location>
</feature>
<feature type="region of interest" description="Disordered" evidence="4">
    <location>
        <begin position="117"/>
        <end position="139"/>
    </location>
</feature>
<dbReference type="InterPro" id="IPR008969">
    <property type="entry name" value="CarboxyPept-like_regulatory"/>
</dbReference>
<organism evidence="6 7">
    <name type="scientific">Nemorincola caseinilytica</name>
    <dbReference type="NCBI Taxonomy" id="2054315"/>
    <lineage>
        <taxon>Bacteria</taxon>
        <taxon>Pseudomonadati</taxon>
        <taxon>Bacteroidota</taxon>
        <taxon>Chitinophagia</taxon>
        <taxon>Chitinophagales</taxon>
        <taxon>Chitinophagaceae</taxon>
        <taxon>Nemorincola</taxon>
    </lineage>
</organism>
<feature type="signal peptide" evidence="5">
    <location>
        <begin position="1"/>
        <end position="21"/>
    </location>
</feature>
<sequence length="936" mass="104991">MRHKAFFAFVFLILFSTITYAEGDKTAILKGKAYNSATKTPLYDVKVSIPDLKIAVATDGDGDLSISEVPYGTHTLIFNGGAVVTYTMTVVVNKDLVDIGDVMLTLSEKANATDNTEIPTITVEDNTANQDDDGSSAQNSSGMFVAGQDAFTAAVAYTFGQYYFKPRGGSGYELQLNGITIEDVERGYSSWGQLGGLSDVLHGRSVTYGLQPSGYAYGGLNGTTYIDATAADQRKGSAVTYTRYNRNYRNRVMMTHNSGLMKNKWAWSVSGSRRWAEEGYTPGTFYDGYSFYGAASKVIGKGQLNLTAMYSPTRRGRALNATDEVYGLTNNNQYNSAWGYQNGVKRNSRVVDVSQPIFIANYTYRPSDKTRWNTAIGYETGRYKSSTIDFYNAYSPRPDYYRNLPSYYYSMVPPQPQLGDSVKALLMANPEMLQVDWAKFYEANRMNIETIKNVNGVAGDNVTGKRSMYVLSNFVDELRKFTFNTNIEHAQSEHLTLMGGARFVMHQNESYKELVDLLGGDFYLNTYQFLDAQNTGNTSYAQNNLNEPNKLIKTGDKYGYDYILRNMQTEVWGQTTATLDMVDLFGALNVGHTSFSREGLYKNGLFPNNSFGKSEAHGFFTYKAKAGAALKLGLHNIFYVNADHTEEAPLMSNTYISQATRDFVINAPTTIKTNTLEAGYMLRTHRVNLRFTGYVTDAKDITSIRRFFYDELGTQAFISYVMNKVSTRATGIEFAANYKISSMWSLTGVASVGQYFYTNSPDVNIYLDNDPAVATTSHKTYINNYYVGNGPQSVYSMALSYRPGRWTIASNINYIDRNYIDIYPDRRTASAVALVTPGSPQWHSIIDQERMPSAYTVDLYVSRSFSTSRYTKKFTSHSTSLFVSLGINNLLDKRDIKVAGYEQLRYDFGNRSTDKFLNYYDYAFGLNYSANISFRF</sequence>
<dbReference type="RefSeq" id="WP_345077157.1">
    <property type="nucleotide sequence ID" value="NZ_BAABFA010000004.1"/>
</dbReference>
<name>A0ABP8N4R8_9BACT</name>